<dbReference type="CDD" id="cd06558">
    <property type="entry name" value="crotonase-like"/>
    <property type="match status" value="1"/>
</dbReference>
<dbReference type="InterPro" id="IPR029045">
    <property type="entry name" value="ClpP/crotonase-like_dom_sf"/>
</dbReference>
<dbReference type="STRING" id="252305.OB2597_21121"/>
<dbReference type="GO" id="GO:0006635">
    <property type="term" value="P:fatty acid beta-oxidation"/>
    <property type="evidence" value="ECO:0007669"/>
    <property type="project" value="TreeGrafter"/>
</dbReference>
<dbReference type="GO" id="GO:0003824">
    <property type="term" value="F:catalytic activity"/>
    <property type="evidence" value="ECO:0007669"/>
    <property type="project" value="InterPro"/>
</dbReference>
<gene>
    <name evidence="3" type="ORF">OB2597_21121</name>
</gene>
<dbReference type="InterPro" id="IPR018376">
    <property type="entry name" value="Enoyl-CoA_hyd/isom_CS"/>
</dbReference>
<organism evidence="3 4">
    <name type="scientific">Pseudooceanicola batsensis (strain ATCC BAA-863 / DSM 15984 / KCTC 12145 / HTCC2597)</name>
    <name type="common">Oceanicola batsensis</name>
    <dbReference type="NCBI Taxonomy" id="252305"/>
    <lineage>
        <taxon>Bacteria</taxon>
        <taxon>Pseudomonadati</taxon>
        <taxon>Pseudomonadota</taxon>
        <taxon>Alphaproteobacteria</taxon>
        <taxon>Rhodobacterales</taxon>
        <taxon>Paracoccaceae</taxon>
        <taxon>Pseudooceanicola</taxon>
    </lineage>
</organism>
<dbReference type="Gene3D" id="3.90.226.10">
    <property type="entry name" value="2-enoyl-CoA Hydratase, Chain A, domain 1"/>
    <property type="match status" value="1"/>
</dbReference>
<evidence type="ECO:0000313" key="4">
    <source>
        <dbReference type="Proteomes" id="UP000004318"/>
    </source>
</evidence>
<dbReference type="PANTHER" id="PTHR11941:SF54">
    <property type="entry name" value="ENOYL-COA HYDRATASE, MITOCHONDRIAL"/>
    <property type="match status" value="1"/>
</dbReference>
<dbReference type="HOGENOM" id="CLU_009834_7_2_5"/>
<evidence type="ECO:0000313" key="3">
    <source>
        <dbReference type="EMBL" id="EAQ02167.1"/>
    </source>
</evidence>
<accession>A3U1I4</accession>
<protein>
    <submittedName>
        <fullName evidence="3">Probable short chain 3-hydroxyacyl-CoA dehydrogenase / enoyl-CoAhydratase</fullName>
    </submittedName>
</protein>
<name>A3U1I4_PSEBH</name>
<evidence type="ECO:0000256" key="2">
    <source>
        <dbReference type="RuleBase" id="RU003707"/>
    </source>
</evidence>
<reference evidence="3 4" key="1">
    <citation type="journal article" date="2010" name="J. Bacteriol.">
        <title>Genome sequences of Oceanicola granulosus HTCC2516(T) and Oceanicola batsensis HTCC2597(TDelta).</title>
        <authorList>
            <person name="Thrash J.C."/>
            <person name="Cho J.C."/>
            <person name="Vergin K.L."/>
            <person name="Giovannoni S.J."/>
        </authorList>
    </citation>
    <scope>NUCLEOTIDE SEQUENCE [LARGE SCALE GENOMIC DNA]</scope>
    <source>
        <strain evidence="4">ATCC BAA-863 / DSM 15984 / KCTC 12145 / HTCC2597</strain>
    </source>
</reference>
<comment type="similarity">
    <text evidence="1 2">Belongs to the enoyl-CoA hydratase/isomerase family.</text>
</comment>
<evidence type="ECO:0000256" key="1">
    <source>
        <dbReference type="ARBA" id="ARBA00005254"/>
    </source>
</evidence>
<dbReference type="Pfam" id="PF00378">
    <property type="entry name" value="ECH_1"/>
    <property type="match status" value="1"/>
</dbReference>
<dbReference type="RefSeq" id="WP_009804165.1">
    <property type="nucleotide sequence ID" value="NZ_AAMO01000009.1"/>
</dbReference>
<dbReference type="SUPFAM" id="SSF52096">
    <property type="entry name" value="ClpP/crotonase"/>
    <property type="match status" value="1"/>
</dbReference>
<dbReference type="PANTHER" id="PTHR11941">
    <property type="entry name" value="ENOYL-COA HYDRATASE-RELATED"/>
    <property type="match status" value="1"/>
</dbReference>
<proteinExistence type="inferred from homology"/>
<dbReference type="InterPro" id="IPR001753">
    <property type="entry name" value="Enoyl-CoA_hydra/iso"/>
</dbReference>
<dbReference type="EMBL" id="AAMO01000009">
    <property type="protein sequence ID" value="EAQ02167.1"/>
    <property type="molecule type" value="Genomic_DNA"/>
</dbReference>
<dbReference type="AlphaFoldDB" id="A3U1I4"/>
<keyword evidence="4" id="KW-1185">Reference proteome</keyword>
<dbReference type="PROSITE" id="PS00166">
    <property type="entry name" value="ENOYL_COA_HYDRATASE"/>
    <property type="match status" value="1"/>
</dbReference>
<dbReference type="Proteomes" id="UP000004318">
    <property type="component" value="Unassembled WGS sequence"/>
</dbReference>
<comment type="caution">
    <text evidence="3">The sequence shown here is derived from an EMBL/GenBank/DDBJ whole genome shotgun (WGS) entry which is preliminary data.</text>
</comment>
<sequence length="311" mass="33788">MQDIDGMGVTQELPLAMMAHHADPDGPREAHRRVIAHHAPRDRIPGPDHPEGGTMSDVQIIRDGHVGIVELQRGPNNFVDIAAIAAIGDAYDELDADREIRAIVLCTQGKHFCAGANLAERVKDDGDSITQEAGRHLYQEAHRLVSNAKPVVAAIQGAAVGAGIGLALTADFRVGCPEARLSANFARQGYHPGFGTTFSLPRIVGQQKAAWMFMTGERVPGQAAHEMGLLDWIVDQTDVFEMAIGKAKEIATSGPLAVQGVRRTLRQGFLDGFKLATYAEHFEQGLVRPTDDFKEGVRAMNERRTPLFKGY</sequence>